<accession>A0A9X4RMB4</accession>
<comment type="function">
    <text evidence="4">Involved in the system for phosphate transport across the cytoplasmic membrane.</text>
</comment>
<protein>
    <recommendedName>
        <fullName evidence="4">Phosphate-binding protein</fullName>
    </recommendedName>
</protein>
<dbReference type="PANTHER" id="PTHR30570">
    <property type="entry name" value="PERIPLASMIC PHOSPHATE BINDING COMPONENT OF PHOSPHATE ABC TRANSPORTER"/>
    <property type="match status" value="1"/>
</dbReference>
<evidence type="ECO:0000256" key="2">
    <source>
        <dbReference type="ARBA" id="ARBA00022448"/>
    </source>
</evidence>
<comment type="similarity">
    <text evidence="1 4">Belongs to the PstS family.</text>
</comment>
<dbReference type="NCBIfam" id="TIGR02136">
    <property type="entry name" value="ptsS_2"/>
    <property type="match status" value="1"/>
</dbReference>
<dbReference type="EMBL" id="JAPHEH010000001">
    <property type="protein sequence ID" value="MDG4476195.1"/>
    <property type="molecule type" value="Genomic_DNA"/>
</dbReference>
<dbReference type="CDD" id="cd13566">
    <property type="entry name" value="PBP2_phosphate"/>
    <property type="match status" value="1"/>
</dbReference>
<dbReference type="GO" id="GO:0042301">
    <property type="term" value="F:phosphate ion binding"/>
    <property type="evidence" value="ECO:0007669"/>
    <property type="project" value="UniProtKB-UniRule"/>
</dbReference>
<dbReference type="GO" id="GO:0006817">
    <property type="term" value="P:phosphate ion transport"/>
    <property type="evidence" value="ECO:0007669"/>
    <property type="project" value="UniProtKB-UniRule"/>
</dbReference>
<dbReference type="InterPro" id="IPR011862">
    <property type="entry name" value="Phos-bd"/>
</dbReference>
<name>A0A9X4RMB4_9BACT</name>
<keyword evidence="7" id="KW-1185">Reference proteome</keyword>
<comment type="caution">
    <text evidence="6">The sequence shown here is derived from an EMBL/GenBank/DDBJ whole genome shotgun (WGS) entry which is preliminary data.</text>
</comment>
<proteinExistence type="inferred from homology"/>
<dbReference type="Proteomes" id="UP001154240">
    <property type="component" value="Unassembled WGS sequence"/>
</dbReference>
<dbReference type="Gene3D" id="3.40.190.10">
    <property type="entry name" value="Periplasmic binding protein-like II"/>
    <property type="match status" value="2"/>
</dbReference>
<gene>
    <name evidence="6" type="ORF">OLX77_08505</name>
</gene>
<evidence type="ECO:0000313" key="6">
    <source>
        <dbReference type="EMBL" id="MDG4476195.1"/>
    </source>
</evidence>
<dbReference type="Pfam" id="PF12849">
    <property type="entry name" value="PBP_like_2"/>
    <property type="match status" value="1"/>
</dbReference>
<evidence type="ECO:0000259" key="5">
    <source>
        <dbReference type="Pfam" id="PF12849"/>
    </source>
</evidence>
<evidence type="ECO:0000256" key="1">
    <source>
        <dbReference type="ARBA" id="ARBA00008725"/>
    </source>
</evidence>
<keyword evidence="2 4" id="KW-0813">Transport</keyword>
<sequence>MTMQKGFLTRSLTKAALAGCLVAVAATAAFANPITVDPKTPVYKKVSGVSGNLDSIGSDTLNNLMTYWAEGFRKEYPNVRIQIEGKGSSTAPPALISGTSQLGPMSRPMKSEEIDAFTKKYGYAPTKIGVAFDSLAVFVNKDNPIKEMSLQQVDAVFSKNRKGGMAEEITTWGQLGLTGPWQQSPISIYGRNSASGTYGYFKEHALFKGDYKDTVKEQPGSASVVMGITEDRNGIGYSGIGYKTSGVKAIALSKKTGEKAQEANYENVLSGSYPLSRTLFIYVAKAPNKPLPTQTAEFLKYILSKAGQEIVIKDGFLPLPDSVLEKELAKLK</sequence>
<reference evidence="6" key="2">
    <citation type="submission" date="2022-10" db="EMBL/GenBank/DDBJ databases">
        <authorList>
            <person name="Aronson H.S."/>
        </authorList>
    </citation>
    <scope>NUCLEOTIDE SEQUENCE</scope>
    <source>
        <strain evidence="6">RS19-109</strain>
    </source>
</reference>
<keyword evidence="3 4" id="KW-0732">Signal</keyword>
<evidence type="ECO:0000256" key="3">
    <source>
        <dbReference type="ARBA" id="ARBA00022729"/>
    </source>
</evidence>
<dbReference type="SUPFAM" id="SSF53850">
    <property type="entry name" value="Periplasmic binding protein-like II"/>
    <property type="match status" value="1"/>
</dbReference>
<organism evidence="6 7">
    <name type="scientific">Thiovibrio frasassiensis</name>
    <dbReference type="NCBI Taxonomy" id="2984131"/>
    <lineage>
        <taxon>Bacteria</taxon>
        <taxon>Pseudomonadati</taxon>
        <taxon>Thermodesulfobacteriota</taxon>
        <taxon>Desulfobulbia</taxon>
        <taxon>Desulfobulbales</taxon>
        <taxon>Thiovibrionaceae</taxon>
        <taxon>Thiovibrio</taxon>
    </lineage>
</organism>
<evidence type="ECO:0000256" key="4">
    <source>
        <dbReference type="RuleBase" id="RU367119"/>
    </source>
</evidence>
<reference evidence="6" key="1">
    <citation type="journal article" date="2022" name="bioRxiv">
        <title>Thiovibrio frasassiensisgen. nov., sp. nov., an autotrophic, elemental sulfur disproportionating bacterium isolated from sulfidic karst sediment, and proposal of Thiovibrionaceae fam. nov.</title>
        <authorList>
            <person name="Aronson H."/>
            <person name="Thomas C."/>
            <person name="Bhattacharyya M."/>
            <person name="Eckstein S."/>
            <person name="Jensen S."/>
            <person name="Barco R."/>
            <person name="Macalady J."/>
            <person name="Amend J."/>
        </authorList>
    </citation>
    <scope>NUCLEOTIDE SEQUENCE</scope>
    <source>
        <strain evidence="6">RS19-109</strain>
    </source>
</reference>
<keyword evidence="4" id="KW-0592">Phosphate transport</keyword>
<feature type="signal peptide" evidence="4">
    <location>
        <begin position="1"/>
        <end position="31"/>
    </location>
</feature>
<dbReference type="InterPro" id="IPR024370">
    <property type="entry name" value="PBP_domain"/>
</dbReference>
<feature type="domain" description="PBP" evidence="5">
    <location>
        <begin position="49"/>
        <end position="305"/>
    </location>
</feature>
<dbReference type="InterPro" id="IPR050811">
    <property type="entry name" value="Phosphate_ABC_transporter"/>
</dbReference>
<dbReference type="PANTHER" id="PTHR30570:SF6">
    <property type="entry name" value="PHOSPHATE-BINDING PROTEIN PSTS"/>
    <property type="match status" value="1"/>
</dbReference>
<dbReference type="AlphaFoldDB" id="A0A9X4RMB4"/>
<feature type="chain" id="PRO_5041021710" description="Phosphate-binding protein" evidence="4">
    <location>
        <begin position="32"/>
        <end position="332"/>
    </location>
</feature>
<evidence type="ECO:0000313" key="7">
    <source>
        <dbReference type="Proteomes" id="UP001154240"/>
    </source>
</evidence>